<reference evidence="2" key="1">
    <citation type="submission" date="2018-02" db="EMBL/GenBank/DDBJ databases">
        <authorList>
            <person name="Hausmann B."/>
        </authorList>
    </citation>
    <scope>NUCLEOTIDE SEQUENCE [LARGE SCALE GENOMIC DNA]</scope>
    <source>
        <strain evidence="2">Peat soil MAG SbF1</strain>
    </source>
</reference>
<proteinExistence type="predicted"/>
<protein>
    <submittedName>
        <fullName evidence="1">Uncharacterized protein</fullName>
    </submittedName>
</protein>
<dbReference type="AlphaFoldDB" id="A0A2U3KXD2"/>
<accession>A0A2U3KXD2</accession>
<sequence>MNDLADYKRTNNKKYVKDFLEGIFDVIETDYPDKYFMMLEDHTGITTLISNEEWIDILTKSRNSYSCHIKQINLSKKHPGKLVQLK</sequence>
<evidence type="ECO:0000313" key="1">
    <source>
        <dbReference type="EMBL" id="SPF44344.1"/>
    </source>
</evidence>
<dbReference type="EMBL" id="OMOF01000231">
    <property type="protein sequence ID" value="SPF44344.1"/>
    <property type="molecule type" value="Genomic_DNA"/>
</dbReference>
<dbReference type="OrthoDB" id="1798451at2"/>
<name>A0A2U3KXD2_9FIRM</name>
<dbReference type="Proteomes" id="UP000238916">
    <property type="component" value="Unassembled WGS sequence"/>
</dbReference>
<gene>
    <name evidence="1" type="ORF">SBF1_3060016</name>
</gene>
<evidence type="ECO:0000313" key="2">
    <source>
        <dbReference type="Proteomes" id="UP000238916"/>
    </source>
</evidence>
<organism evidence="1 2">
    <name type="scientific">Candidatus Desulfosporosinus infrequens</name>
    <dbReference type="NCBI Taxonomy" id="2043169"/>
    <lineage>
        <taxon>Bacteria</taxon>
        <taxon>Bacillati</taxon>
        <taxon>Bacillota</taxon>
        <taxon>Clostridia</taxon>
        <taxon>Eubacteriales</taxon>
        <taxon>Desulfitobacteriaceae</taxon>
        <taxon>Desulfosporosinus</taxon>
    </lineage>
</organism>